<proteinExistence type="inferred from homology"/>
<keyword evidence="7" id="KW-0460">Magnesium</keyword>
<evidence type="ECO:0000259" key="9">
    <source>
        <dbReference type="Pfam" id="PF01743"/>
    </source>
</evidence>
<evidence type="ECO:0000256" key="3">
    <source>
        <dbReference type="ARBA" id="ARBA00022694"/>
    </source>
</evidence>
<keyword evidence="2 8" id="KW-0808">Transferase</keyword>
<keyword evidence="8" id="KW-0694">RNA-binding</keyword>
<dbReference type="RefSeq" id="WP_146517895.1">
    <property type="nucleotide sequence ID" value="NZ_CP151726.1"/>
</dbReference>
<sequence length="438" mass="48598">MFHENLFQSAPECSRGYQEAVRITRVLADAGFVAYFAGGCVRDALLGRAPKDFDVATNATPETIREVFGHRHTLAFGASFGVIGVLPPRHSYAGDSHSDAPSSVVPPVVMPTEVATFRSDGEYSDGRRPDSVHFGSAEQDALRRDFTINGLFYDPQADEVIDFVGGQVDLEQGLLRTIGQPDQRIDEDKLRMLRAVRFATVLGFEMEESTARSIRDHAHEITVVSGERIGAEMRKIISAPAAAVGLRLMQQLDLMRRVFPAAADHDLSELDPYLDALIDRPFADCLACVQVALGLESDERVRRDLVQRWKLTNEELRVLSAVGRNWRRVVQLDELPWSQAQPILLDRDIRSTVNVARAVASATDLKWAGVQRAAQVLQWPEERLNPAMLLTGDDLVDLGFRPGKQFALILSSVRAAQLDEQITSRQEAIEMAQQIASQ</sequence>
<evidence type="ECO:0000256" key="8">
    <source>
        <dbReference type="RuleBase" id="RU003953"/>
    </source>
</evidence>
<keyword evidence="6" id="KW-0547">Nucleotide-binding</keyword>
<name>A0A5C6B724_9BACT</name>
<evidence type="ECO:0000256" key="5">
    <source>
        <dbReference type="ARBA" id="ARBA00022723"/>
    </source>
</evidence>
<evidence type="ECO:0000259" key="10">
    <source>
        <dbReference type="Pfam" id="PF12627"/>
    </source>
</evidence>
<evidence type="ECO:0000256" key="7">
    <source>
        <dbReference type="ARBA" id="ARBA00022842"/>
    </source>
</evidence>
<dbReference type="PANTHER" id="PTHR46173:SF1">
    <property type="entry name" value="CCA TRNA NUCLEOTIDYLTRANSFERASE 1, MITOCHONDRIAL"/>
    <property type="match status" value="1"/>
</dbReference>
<feature type="domain" description="tRNA nucleotidyltransferase/poly(A) polymerase RNA and SrmB- binding" evidence="10">
    <location>
        <begin position="203"/>
        <end position="263"/>
    </location>
</feature>
<comment type="caution">
    <text evidence="11">The sequence shown here is derived from an EMBL/GenBank/DDBJ whole genome shotgun (WGS) entry which is preliminary data.</text>
</comment>
<organism evidence="11 12">
    <name type="scientific">Stieleria varia</name>
    <dbReference type="NCBI Taxonomy" id="2528005"/>
    <lineage>
        <taxon>Bacteria</taxon>
        <taxon>Pseudomonadati</taxon>
        <taxon>Planctomycetota</taxon>
        <taxon>Planctomycetia</taxon>
        <taxon>Pirellulales</taxon>
        <taxon>Pirellulaceae</taxon>
        <taxon>Stieleria</taxon>
    </lineage>
</organism>
<dbReference type="AlphaFoldDB" id="A0A5C6B724"/>
<feature type="domain" description="Poly A polymerase head" evidence="9">
    <location>
        <begin position="34"/>
        <end position="176"/>
    </location>
</feature>
<dbReference type="EC" id="2.7.7.72" evidence="11"/>
<dbReference type="GO" id="GO:0004810">
    <property type="term" value="F:CCA tRNA nucleotidyltransferase activity"/>
    <property type="evidence" value="ECO:0007669"/>
    <property type="project" value="UniProtKB-EC"/>
</dbReference>
<evidence type="ECO:0000313" key="11">
    <source>
        <dbReference type="EMBL" id="TWU07710.1"/>
    </source>
</evidence>
<gene>
    <name evidence="11" type="ORF">Pla52n_02830</name>
</gene>
<comment type="similarity">
    <text evidence="8">Belongs to the tRNA nucleotidyltransferase/poly(A) polymerase family.</text>
</comment>
<keyword evidence="3" id="KW-0819">tRNA processing</keyword>
<comment type="cofactor">
    <cofactor evidence="1">
        <name>Mg(2+)</name>
        <dbReference type="ChEBI" id="CHEBI:18420"/>
    </cofactor>
</comment>
<dbReference type="CDD" id="cd05398">
    <property type="entry name" value="NT_ClassII-CCAase"/>
    <property type="match status" value="1"/>
</dbReference>
<dbReference type="InterPro" id="IPR032828">
    <property type="entry name" value="PolyA_RNA-bd"/>
</dbReference>
<dbReference type="Gene3D" id="3.30.460.10">
    <property type="entry name" value="Beta Polymerase, domain 2"/>
    <property type="match status" value="1"/>
</dbReference>
<evidence type="ECO:0000256" key="2">
    <source>
        <dbReference type="ARBA" id="ARBA00022679"/>
    </source>
</evidence>
<reference evidence="11 12" key="1">
    <citation type="submission" date="2019-02" db="EMBL/GenBank/DDBJ databases">
        <title>Deep-cultivation of Planctomycetes and their phenomic and genomic characterization uncovers novel biology.</title>
        <authorList>
            <person name="Wiegand S."/>
            <person name="Jogler M."/>
            <person name="Boedeker C."/>
            <person name="Pinto D."/>
            <person name="Vollmers J."/>
            <person name="Rivas-Marin E."/>
            <person name="Kohn T."/>
            <person name="Peeters S.H."/>
            <person name="Heuer A."/>
            <person name="Rast P."/>
            <person name="Oberbeckmann S."/>
            <person name="Bunk B."/>
            <person name="Jeske O."/>
            <person name="Meyerdierks A."/>
            <person name="Storesund J.E."/>
            <person name="Kallscheuer N."/>
            <person name="Luecker S."/>
            <person name="Lage O.M."/>
            <person name="Pohl T."/>
            <person name="Merkel B.J."/>
            <person name="Hornburger P."/>
            <person name="Mueller R.-W."/>
            <person name="Bruemmer F."/>
            <person name="Labrenz M."/>
            <person name="Spormann A.M."/>
            <person name="Op Den Camp H."/>
            <person name="Overmann J."/>
            <person name="Amann R."/>
            <person name="Jetten M.S.M."/>
            <person name="Mascher T."/>
            <person name="Medema M.H."/>
            <person name="Devos D.P."/>
            <person name="Kaster A.-K."/>
            <person name="Ovreas L."/>
            <person name="Rohde M."/>
            <person name="Galperin M.Y."/>
            <person name="Jogler C."/>
        </authorList>
    </citation>
    <scope>NUCLEOTIDE SEQUENCE [LARGE SCALE GENOMIC DNA]</scope>
    <source>
        <strain evidence="11 12">Pla52n</strain>
    </source>
</reference>
<keyword evidence="4 11" id="KW-0548">Nucleotidyltransferase</keyword>
<dbReference type="Pfam" id="PF01743">
    <property type="entry name" value="PolyA_pol"/>
    <property type="match status" value="1"/>
</dbReference>
<dbReference type="EMBL" id="SJPN01000001">
    <property type="protein sequence ID" value="TWU07710.1"/>
    <property type="molecule type" value="Genomic_DNA"/>
</dbReference>
<dbReference type="Gene3D" id="1.10.3090.10">
    <property type="entry name" value="cca-adding enzyme, domain 2"/>
    <property type="match status" value="1"/>
</dbReference>
<evidence type="ECO:0000256" key="1">
    <source>
        <dbReference type="ARBA" id="ARBA00001946"/>
    </source>
</evidence>
<dbReference type="OrthoDB" id="9805698at2"/>
<dbReference type="GO" id="GO:0008033">
    <property type="term" value="P:tRNA processing"/>
    <property type="evidence" value="ECO:0007669"/>
    <property type="project" value="UniProtKB-KW"/>
</dbReference>
<dbReference type="InterPro" id="IPR002646">
    <property type="entry name" value="PolA_pol_head_dom"/>
</dbReference>
<dbReference type="GO" id="GO:0000049">
    <property type="term" value="F:tRNA binding"/>
    <property type="evidence" value="ECO:0007669"/>
    <property type="project" value="TreeGrafter"/>
</dbReference>
<dbReference type="PANTHER" id="PTHR46173">
    <property type="entry name" value="CCA TRNA NUCLEOTIDYLTRANSFERASE 1, MITOCHONDRIAL"/>
    <property type="match status" value="1"/>
</dbReference>
<accession>A0A5C6B724</accession>
<dbReference type="SUPFAM" id="SSF81891">
    <property type="entry name" value="Poly A polymerase C-terminal region-like"/>
    <property type="match status" value="1"/>
</dbReference>
<evidence type="ECO:0000256" key="4">
    <source>
        <dbReference type="ARBA" id="ARBA00022695"/>
    </source>
</evidence>
<dbReference type="GO" id="GO:0046872">
    <property type="term" value="F:metal ion binding"/>
    <property type="evidence" value="ECO:0007669"/>
    <property type="project" value="UniProtKB-KW"/>
</dbReference>
<dbReference type="SUPFAM" id="SSF81301">
    <property type="entry name" value="Nucleotidyltransferase"/>
    <property type="match status" value="1"/>
</dbReference>
<dbReference type="InterPro" id="IPR043519">
    <property type="entry name" value="NT_sf"/>
</dbReference>
<evidence type="ECO:0000313" key="12">
    <source>
        <dbReference type="Proteomes" id="UP000320176"/>
    </source>
</evidence>
<dbReference type="InterPro" id="IPR050264">
    <property type="entry name" value="Bact_CCA-adding_enz_type3_sf"/>
</dbReference>
<protein>
    <submittedName>
        <fullName evidence="11">tRNA nucleotidyltransferase/poly(A) polymerase</fullName>
        <ecNumber evidence="11">2.7.7.72</ecNumber>
    </submittedName>
</protein>
<dbReference type="Proteomes" id="UP000320176">
    <property type="component" value="Unassembled WGS sequence"/>
</dbReference>
<evidence type="ECO:0000256" key="6">
    <source>
        <dbReference type="ARBA" id="ARBA00022741"/>
    </source>
</evidence>
<dbReference type="GO" id="GO:0000166">
    <property type="term" value="F:nucleotide binding"/>
    <property type="evidence" value="ECO:0007669"/>
    <property type="project" value="UniProtKB-KW"/>
</dbReference>
<keyword evidence="5" id="KW-0479">Metal-binding</keyword>
<dbReference type="Pfam" id="PF12627">
    <property type="entry name" value="PolyA_pol_RNAbd"/>
    <property type="match status" value="1"/>
</dbReference>
<keyword evidence="12" id="KW-1185">Reference proteome</keyword>